<protein>
    <submittedName>
        <fullName evidence="2">Nuclear receptor coactivator 6</fullName>
    </submittedName>
</protein>
<dbReference type="EMBL" id="JH170191">
    <property type="protein sequence ID" value="EHB08380.1"/>
    <property type="molecule type" value="Genomic_DNA"/>
</dbReference>
<proteinExistence type="predicted"/>
<dbReference type="Pfam" id="PF13820">
    <property type="entry name" value="NCOA6_TRADD-N"/>
    <property type="match status" value="1"/>
</dbReference>
<feature type="domain" description="Nuclear receptor coactivator 6 TRADD-N" evidence="1">
    <location>
        <begin position="23"/>
        <end position="117"/>
    </location>
</feature>
<dbReference type="InterPro" id="IPR026638">
    <property type="entry name" value="NCOA6"/>
</dbReference>
<dbReference type="GO" id="GO:0045944">
    <property type="term" value="P:positive regulation of transcription by RNA polymerase II"/>
    <property type="evidence" value="ECO:0007669"/>
    <property type="project" value="TreeGrafter"/>
</dbReference>
<organism evidence="2 3">
    <name type="scientific">Heterocephalus glaber</name>
    <name type="common">Naked mole rat</name>
    <dbReference type="NCBI Taxonomy" id="10181"/>
    <lineage>
        <taxon>Eukaryota</taxon>
        <taxon>Metazoa</taxon>
        <taxon>Chordata</taxon>
        <taxon>Craniata</taxon>
        <taxon>Vertebrata</taxon>
        <taxon>Euteleostomi</taxon>
        <taxon>Mammalia</taxon>
        <taxon>Eutheria</taxon>
        <taxon>Euarchontoglires</taxon>
        <taxon>Glires</taxon>
        <taxon>Rodentia</taxon>
        <taxon>Hystricomorpha</taxon>
        <taxon>Bathyergidae</taxon>
        <taxon>Heterocephalus</taxon>
    </lineage>
</organism>
<keyword evidence="2" id="KW-0675">Receptor</keyword>
<reference evidence="2 3" key="1">
    <citation type="journal article" date="2011" name="Nature">
        <title>Genome sequencing reveals insights into physiology and longevity of the naked mole rat.</title>
        <authorList>
            <person name="Kim E.B."/>
            <person name="Fang X."/>
            <person name="Fushan A.A."/>
            <person name="Huang Z."/>
            <person name="Lobanov A.V."/>
            <person name="Han L."/>
            <person name="Marino S.M."/>
            <person name="Sun X."/>
            <person name="Turanov A.A."/>
            <person name="Yang P."/>
            <person name="Yim S.H."/>
            <person name="Zhao X."/>
            <person name="Kasaikina M.V."/>
            <person name="Stoletzki N."/>
            <person name="Peng C."/>
            <person name="Polak P."/>
            <person name="Xiong Z."/>
            <person name="Kiezun A."/>
            <person name="Zhu Y."/>
            <person name="Chen Y."/>
            <person name="Kryukov G.V."/>
            <person name="Zhang Q."/>
            <person name="Peshkin L."/>
            <person name="Yang L."/>
            <person name="Bronson R.T."/>
            <person name="Buffenstein R."/>
            <person name="Wang B."/>
            <person name="Han C."/>
            <person name="Li Q."/>
            <person name="Chen L."/>
            <person name="Zhao W."/>
            <person name="Sunyaev S.R."/>
            <person name="Park T.J."/>
            <person name="Zhang G."/>
            <person name="Wang J."/>
            <person name="Gladyshev V.N."/>
        </authorList>
    </citation>
    <scope>NUCLEOTIDE SEQUENCE [LARGE SCALE GENOMIC DNA]</scope>
</reference>
<dbReference type="InParanoid" id="G5BGG9"/>
<dbReference type="PANTHER" id="PTHR15690">
    <property type="entry name" value="NUCLEAR RECEPTOR COACTIVATOR 6"/>
    <property type="match status" value="1"/>
</dbReference>
<accession>G5BGG9</accession>
<evidence type="ECO:0000313" key="2">
    <source>
        <dbReference type="EMBL" id="EHB08380.1"/>
    </source>
</evidence>
<dbReference type="Proteomes" id="UP000006813">
    <property type="component" value="Unassembled WGS sequence"/>
</dbReference>
<dbReference type="STRING" id="10181.G5BGG9"/>
<dbReference type="AlphaFoldDB" id="G5BGG9"/>
<sequence length="117" mass="13295">MDFDSGLKDDDTKKDSILEDSSIFVAFKGNMDDKDFKWKLDTILKNVPDLLHMESSKLKVQKVEPWKSVHVTFNISQEAAEQLQILAQSNNQQLWDLGILSVQMEEEGAINLALAQN</sequence>
<dbReference type="InterPro" id="IPR032715">
    <property type="entry name" value="NCOA6_TRADD-N"/>
</dbReference>
<dbReference type="GO" id="GO:0005667">
    <property type="term" value="C:transcription regulator complex"/>
    <property type="evidence" value="ECO:0007669"/>
    <property type="project" value="TreeGrafter"/>
</dbReference>
<dbReference type="PANTHER" id="PTHR15690:SF0">
    <property type="entry name" value="NUCLEAR RECEPTOR COACTIVATOR 6"/>
    <property type="match status" value="1"/>
</dbReference>
<evidence type="ECO:0000259" key="1">
    <source>
        <dbReference type="Pfam" id="PF13820"/>
    </source>
</evidence>
<gene>
    <name evidence="2" type="ORF">GW7_03039</name>
</gene>
<dbReference type="GO" id="GO:0035097">
    <property type="term" value="C:histone methyltransferase complex"/>
    <property type="evidence" value="ECO:0007669"/>
    <property type="project" value="TreeGrafter"/>
</dbReference>
<evidence type="ECO:0000313" key="3">
    <source>
        <dbReference type="Proteomes" id="UP000006813"/>
    </source>
</evidence>
<dbReference type="GO" id="GO:0003713">
    <property type="term" value="F:transcription coactivator activity"/>
    <property type="evidence" value="ECO:0007669"/>
    <property type="project" value="InterPro"/>
</dbReference>
<name>G5BGG9_HETGA</name>